<gene>
    <name evidence="3" type="ORF">H8R02_06465</name>
</gene>
<evidence type="ECO:0000313" key="4">
    <source>
        <dbReference type="Proteomes" id="UP000596827"/>
    </source>
</evidence>
<sequence length="772" mass="85328">MPLPAVVQPCLDRAVQRASSLVYRAGTEAAEALQKDSANRDAVRDLLRRLPSWRTRFADVLRRTIETTEPEPQAAAPQPGALSLSLVDDNEVVQNIEASRLAQQMAGRVEKQLAELNALMSSALGLQAIRPERNPLRPEVLANALRKLLGEDDPHPDWPGLWMRAMTDVFTEEVGQLYAECSGLLLKSGVQAAGYRLVNTPSGAKTATPSRPAPLREVSRPAPLDSRPAPLGAGVPSGPVPAGLAQAINAFMQFAGQALRGPFVRDFLANDTPHLRQALPSSYYERLQQELDSLQDGEDEAPYDPHTDAVLEAIAPVERPQRDIGTNSPLTRGAWGDYGAPRQRAIVRAQLKSEAREVGQAMGVDLVCQLVDQVAQDPRLLSPVREAMVALEPALGRLAVRSPRFAGDAESPARKLLEQVAQRSLRYNDQFSPDFERFYEAVRQRFNELNAQDGLQDAVPFEDALKLLQGEWHEQDAEEESRRQELLNAVQTAEKRQEEADRIAWELGQRSDLEGVPGVVQDFLYERWALVMAHARAHAKGGELDPGGYVAVITDLLWSVKRETALRDPAKAFELIPRVVGKLRAGLTAIGQPPGDDDIFFKALERLHRPVLKLRAKHRRQASDTAASVLDALPDEDLKPASAQVPKVADDIWLAPNELKACGFGDTEHAYHKPKQPDLSAAEADNLLARLEAGSWIDLYSRQHWHRAQLDWVNAKGTLFMFVSHGGRPHSMTRRSLQRLLCSRMVRPVAAHQVVQHAIDTLAQPRRQPLAA</sequence>
<comment type="caution">
    <text evidence="3">The sequence shown here is derived from an EMBL/GenBank/DDBJ whole genome shotgun (WGS) entry which is preliminary data.</text>
</comment>
<dbReference type="Proteomes" id="UP000596827">
    <property type="component" value="Unassembled WGS sequence"/>
</dbReference>
<feature type="coiled-coil region" evidence="1">
    <location>
        <begin position="476"/>
        <end position="503"/>
    </location>
</feature>
<reference evidence="3" key="1">
    <citation type="submission" date="2020-08" db="EMBL/GenBank/DDBJ databases">
        <title>Ramlibacter sp. GTP1 16S ribosomal RNA gene genome sequencing and assembly.</title>
        <authorList>
            <person name="Kang M."/>
        </authorList>
    </citation>
    <scope>NUCLEOTIDE SEQUENCE</scope>
    <source>
        <strain evidence="3">GTP1</strain>
    </source>
</reference>
<dbReference type="EMBL" id="JACORU010000001">
    <property type="protein sequence ID" value="MBC5764087.1"/>
    <property type="molecule type" value="Genomic_DNA"/>
</dbReference>
<dbReference type="InterPro" id="IPR012434">
    <property type="entry name" value="DUF1631"/>
</dbReference>
<dbReference type="Pfam" id="PF07793">
    <property type="entry name" value="DUF1631"/>
    <property type="match status" value="1"/>
</dbReference>
<feature type="compositionally biased region" description="Polar residues" evidence="2">
    <location>
        <begin position="200"/>
        <end position="209"/>
    </location>
</feature>
<dbReference type="AlphaFoldDB" id="A0A923M7P5"/>
<proteinExistence type="predicted"/>
<protein>
    <submittedName>
        <fullName evidence="3">DUF1631 family protein</fullName>
    </submittedName>
</protein>
<feature type="region of interest" description="Disordered" evidence="2">
    <location>
        <begin position="200"/>
        <end position="235"/>
    </location>
</feature>
<evidence type="ECO:0000313" key="3">
    <source>
        <dbReference type="EMBL" id="MBC5764087.1"/>
    </source>
</evidence>
<evidence type="ECO:0000256" key="2">
    <source>
        <dbReference type="SAM" id="MobiDB-lite"/>
    </source>
</evidence>
<name>A0A923M7P5_9BURK</name>
<keyword evidence="1" id="KW-0175">Coiled coil</keyword>
<evidence type="ECO:0000256" key="1">
    <source>
        <dbReference type="SAM" id="Coils"/>
    </source>
</evidence>
<accession>A0A923M7P5</accession>
<organism evidence="3 4">
    <name type="scientific">Ramlibacter albus</name>
    <dbReference type="NCBI Taxonomy" id="2079448"/>
    <lineage>
        <taxon>Bacteria</taxon>
        <taxon>Pseudomonadati</taxon>
        <taxon>Pseudomonadota</taxon>
        <taxon>Betaproteobacteria</taxon>
        <taxon>Burkholderiales</taxon>
        <taxon>Comamonadaceae</taxon>
        <taxon>Ramlibacter</taxon>
    </lineage>
</organism>
<keyword evidence="4" id="KW-1185">Reference proteome</keyword>
<dbReference type="RefSeq" id="WP_187080488.1">
    <property type="nucleotide sequence ID" value="NZ_JACORU010000001.1"/>
</dbReference>